<keyword evidence="4 7" id="KW-0560">Oxidoreductase</keyword>
<keyword evidence="8" id="KW-1185">Reference proteome</keyword>
<dbReference type="GO" id="GO:0006790">
    <property type="term" value="P:sulfur compound metabolic process"/>
    <property type="evidence" value="ECO:0007669"/>
    <property type="project" value="TreeGrafter"/>
</dbReference>
<evidence type="ECO:0000256" key="4">
    <source>
        <dbReference type="ARBA" id="ARBA00023002"/>
    </source>
</evidence>
<dbReference type="InterPro" id="IPR003819">
    <property type="entry name" value="TauD/TfdA-like"/>
</dbReference>
<dbReference type="Proteomes" id="UP000011863">
    <property type="component" value="Chromosome"/>
</dbReference>
<proteinExistence type="inferred from homology"/>
<accession>A0A6C7E1G6</accession>
<gene>
    <name evidence="7" type="primary">tauD</name>
    <name evidence="7" type="ORF">YM304_00680</name>
</gene>
<dbReference type="EMBL" id="AP012057">
    <property type="protein sequence ID" value="BAN00382.1"/>
    <property type="molecule type" value="Genomic_DNA"/>
</dbReference>
<reference evidence="7 8" key="1">
    <citation type="journal article" date="2013" name="Int. J. Syst. Evol. Microbiol.">
        <title>Ilumatobacter nonamiense sp. nov. and Ilumatobacter coccineum sp. nov., isolated from seashore sand.</title>
        <authorList>
            <person name="Matsumoto A."/>
            <person name="Kasai H."/>
            <person name="Matsuo Y."/>
            <person name="Shizuri Y."/>
            <person name="Ichikawa N."/>
            <person name="Fujita N."/>
            <person name="Omura S."/>
            <person name="Takahashi Y."/>
        </authorList>
    </citation>
    <scope>NUCLEOTIDE SEQUENCE [LARGE SCALE GENOMIC DNA]</scope>
    <source>
        <strain evidence="8">NBRC 103263 / KCTC 29153 / YM16-304</strain>
    </source>
</reference>
<name>A0A6C7E1G6_ILUCY</name>
<keyword evidence="5" id="KW-0408">Iron</keyword>
<dbReference type="GO" id="GO:0046872">
    <property type="term" value="F:metal ion binding"/>
    <property type="evidence" value="ECO:0007669"/>
    <property type="project" value="UniProtKB-KW"/>
</dbReference>
<dbReference type="GO" id="GO:0005737">
    <property type="term" value="C:cytoplasm"/>
    <property type="evidence" value="ECO:0007669"/>
    <property type="project" value="TreeGrafter"/>
</dbReference>
<dbReference type="Gene3D" id="3.60.130.10">
    <property type="entry name" value="Clavaminate synthase-like"/>
    <property type="match status" value="1"/>
</dbReference>
<evidence type="ECO:0000256" key="1">
    <source>
        <dbReference type="ARBA" id="ARBA00005896"/>
    </source>
</evidence>
<keyword evidence="3 7" id="KW-0223">Dioxygenase</keyword>
<dbReference type="InterPro" id="IPR051323">
    <property type="entry name" value="AtsK-like"/>
</dbReference>
<dbReference type="AlphaFoldDB" id="A0A6C7E1G6"/>
<organism evidence="7 8">
    <name type="scientific">Ilumatobacter coccineus (strain NBRC 103263 / KCTC 29153 / YM16-304)</name>
    <dbReference type="NCBI Taxonomy" id="1313172"/>
    <lineage>
        <taxon>Bacteria</taxon>
        <taxon>Bacillati</taxon>
        <taxon>Actinomycetota</taxon>
        <taxon>Acidimicrobiia</taxon>
        <taxon>Acidimicrobiales</taxon>
        <taxon>Ilumatobacteraceae</taxon>
        <taxon>Ilumatobacter</taxon>
    </lineage>
</organism>
<dbReference type="PANTHER" id="PTHR30468:SF1">
    <property type="entry name" value="ALPHA-KETOGLUTARATE-DEPENDENT SULFONATE DIOXYGENASE"/>
    <property type="match status" value="1"/>
</dbReference>
<evidence type="ECO:0000256" key="5">
    <source>
        <dbReference type="ARBA" id="ARBA00023004"/>
    </source>
</evidence>
<evidence type="ECO:0000313" key="8">
    <source>
        <dbReference type="Proteomes" id="UP000011863"/>
    </source>
</evidence>
<dbReference type="Pfam" id="PF02668">
    <property type="entry name" value="TauD"/>
    <property type="match status" value="1"/>
</dbReference>
<comment type="similarity">
    <text evidence="1">Belongs to the TfdA dioxygenase family.</text>
</comment>
<dbReference type="InterPro" id="IPR042098">
    <property type="entry name" value="TauD-like_sf"/>
</dbReference>
<evidence type="ECO:0000259" key="6">
    <source>
        <dbReference type="Pfam" id="PF02668"/>
    </source>
</evidence>
<feature type="domain" description="TauD/TfdA-like" evidence="6">
    <location>
        <begin position="48"/>
        <end position="309"/>
    </location>
</feature>
<dbReference type="EC" id="1.14.11.17" evidence="7"/>
<protein>
    <submittedName>
        <fullName evidence="7">Taurine dioxygenase</fullName>
        <ecNumber evidence="7">1.14.11.17</ecNumber>
    </submittedName>
</protein>
<evidence type="ECO:0000313" key="7">
    <source>
        <dbReference type="EMBL" id="BAN00382.1"/>
    </source>
</evidence>
<sequence>MSVITRSTRALIAVASHRTQGATAMTITDMPTQIPTDSSDADRIEVVPQSRTIGAELHGIDLSRPLSDAAIALVRRALLDWKVLFFRDQDITTEQHLEFARRFGPLEIHPFAPEKPGFPEVLAITHDEESPGHENLWHSDVTWRLEPSLGSVLRMIDGPELGGDTVFSDMYAAYDGLPQRIKERVDGLVARHDFTNFRRRMIRNGATPEQVAEFDATYPNPEHPVVRTHPETGRKGIYVNAAFTQEIAGLDPDESAELLDVLYRQAAYPEYQVRFRWAPNSIAFWDNRSCQHYAVSDYWPDVRKVERVTIIGDAPYFDPAQAPTDLPERPFRGVLKRWTDS</sequence>
<evidence type="ECO:0000256" key="3">
    <source>
        <dbReference type="ARBA" id="ARBA00022964"/>
    </source>
</evidence>
<dbReference type="GO" id="GO:0000908">
    <property type="term" value="F:taurine dioxygenase activity"/>
    <property type="evidence" value="ECO:0007669"/>
    <property type="project" value="UniProtKB-EC"/>
</dbReference>
<dbReference type="KEGG" id="aym:YM304_00680"/>
<keyword evidence="2" id="KW-0479">Metal-binding</keyword>
<dbReference type="PANTHER" id="PTHR30468">
    <property type="entry name" value="ALPHA-KETOGLUTARATE-DEPENDENT SULFONATE DIOXYGENASE"/>
    <property type="match status" value="1"/>
</dbReference>
<dbReference type="SUPFAM" id="SSF51197">
    <property type="entry name" value="Clavaminate synthase-like"/>
    <property type="match status" value="1"/>
</dbReference>
<evidence type="ECO:0000256" key="2">
    <source>
        <dbReference type="ARBA" id="ARBA00022723"/>
    </source>
</evidence>